<evidence type="ECO:0000259" key="5">
    <source>
        <dbReference type="Pfam" id="PF26305"/>
    </source>
</evidence>
<feature type="domain" description="cGAS/DncV-like nucleotidyltransferase C-terminal helical" evidence="5">
    <location>
        <begin position="234"/>
        <end position="342"/>
    </location>
</feature>
<evidence type="ECO:0000256" key="3">
    <source>
        <dbReference type="ARBA" id="ARBA00022741"/>
    </source>
</evidence>
<protein>
    <submittedName>
        <fullName evidence="6">Nucleotidyltransferase-like protein</fullName>
    </submittedName>
</protein>
<keyword evidence="7" id="KW-1185">Reference proteome</keyword>
<comment type="caution">
    <text evidence="6">The sequence shown here is derived from an EMBL/GenBank/DDBJ whole genome shotgun (WGS) entry which is preliminary data.</text>
</comment>
<dbReference type="Proteomes" id="UP000248790">
    <property type="component" value="Unassembled WGS sequence"/>
</dbReference>
<dbReference type="OrthoDB" id="1082574at2"/>
<proteinExistence type="predicted"/>
<name>A0A327WLH6_LARAB</name>
<evidence type="ECO:0000256" key="1">
    <source>
        <dbReference type="ARBA" id="ARBA00022679"/>
    </source>
</evidence>
<dbReference type="GO" id="GO:0016740">
    <property type="term" value="F:transferase activity"/>
    <property type="evidence" value="ECO:0007669"/>
    <property type="project" value="UniProtKB-KW"/>
</dbReference>
<accession>A0A327WLH6</accession>
<evidence type="ECO:0000313" key="6">
    <source>
        <dbReference type="EMBL" id="RAJ92231.1"/>
    </source>
</evidence>
<sequence length="353" mass="41200">MNKGYRTLTEGIKNRNNPENFIPQRSFREELSSIEYSDVLVYIRYAMKGVEPAYTQVSKQAGENVKSHLKPLEDVEFQFQGSVMTNTHIKAYSDIDLLVISSKFYTWDKSESEKYINENDFRSRLDTNSINKLIYEQNNFSLYQGDFIADLKKLRSDSEYILKSKYVICNINEPKCIKIKNQDLNRSVDVVVANWYDDIRSVIYDKGVNRGIQIFNKSTNDREDPDYPFVSIKRINERGNLTNGRIKKMIRFLKNIKSDSSLEINLNSFDINAICYDIEPAKYQNASFLELVPIVISQLNSICTNPSHAERIVSVDEREYIFKYRQSKLKEVQKVLSEIQSIYLDLKKVIQNV</sequence>
<keyword evidence="1 6" id="KW-0808">Transferase</keyword>
<dbReference type="Pfam" id="PF26305">
    <property type="entry name" value="CD_NTase_C"/>
    <property type="match status" value="1"/>
</dbReference>
<keyword evidence="4" id="KW-0051">Antiviral defense</keyword>
<gene>
    <name evidence="6" type="ORF">LX87_05199</name>
</gene>
<organism evidence="6 7">
    <name type="scientific">Larkinella arboricola</name>
    <dbReference type="NCBI Taxonomy" id="643671"/>
    <lineage>
        <taxon>Bacteria</taxon>
        <taxon>Pseudomonadati</taxon>
        <taxon>Bacteroidota</taxon>
        <taxon>Cytophagia</taxon>
        <taxon>Cytophagales</taxon>
        <taxon>Spirosomataceae</taxon>
        <taxon>Larkinella</taxon>
    </lineage>
</organism>
<evidence type="ECO:0000256" key="4">
    <source>
        <dbReference type="ARBA" id="ARBA00023118"/>
    </source>
</evidence>
<keyword evidence="2" id="KW-0548">Nucleotidyltransferase</keyword>
<dbReference type="AlphaFoldDB" id="A0A327WLH6"/>
<reference evidence="6 7" key="1">
    <citation type="submission" date="2018-06" db="EMBL/GenBank/DDBJ databases">
        <title>Genomic Encyclopedia of Archaeal and Bacterial Type Strains, Phase II (KMG-II): from individual species to whole genera.</title>
        <authorList>
            <person name="Goeker M."/>
        </authorList>
    </citation>
    <scope>NUCLEOTIDE SEQUENCE [LARGE SCALE GENOMIC DNA]</scope>
    <source>
        <strain evidence="6 7">DSM 21851</strain>
    </source>
</reference>
<dbReference type="EMBL" id="QLMC01000008">
    <property type="protein sequence ID" value="RAJ92231.1"/>
    <property type="molecule type" value="Genomic_DNA"/>
</dbReference>
<keyword evidence="3" id="KW-0547">Nucleotide-binding</keyword>
<dbReference type="RefSeq" id="WP_111631204.1">
    <property type="nucleotide sequence ID" value="NZ_QLMC01000008.1"/>
</dbReference>
<evidence type="ECO:0000313" key="7">
    <source>
        <dbReference type="Proteomes" id="UP000248790"/>
    </source>
</evidence>
<evidence type="ECO:0000256" key="2">
    <source>
        <dbReference type="ARBA" id="ARBA00022695"/>
    </source>
</evidence>
<dbReference type="InterPro" id="IPR058909">
    <property type="entry name" value="CD_NTase_C"/>
</dbReference>